<proteinExistence type="predicted"/>
<organism evidence="1 2">
    <name type="scientific">Dactylosporangium roseum</name>
    <dbReference type="NCBI Taxonomy" id="47989"/>
    <lineage>
        <taxon>Bacteria</taxon>
        <taxon>Bacillati</taxon>
        <taxon>Actinomycetota</taxon>
        <taxon>Actinomycetes</taxon>
        <taxon>Micromonosporales</taxon>
        <taxon>Micromonosporaceae</taxon>
        <taxon>Dactylosporangium</taxon>
    </lineage>
</organism>
<name>A0ABY5ZAB0_9ACTN</name>
<gene>
    <name evidence="1" type="ORF">Drose_12900</name>
</gene>
<reference evidence="1" key="1">
    <citation type="submission" date="2021-04" db="EMBL/GenBank/DDBJ databases">
        <title>Biosynthetic gene clusters of Dactylosporangioum roseum.</title>
        <authorList>
            <person name="Hartkoorn R.C."/>
            <person name="Beaudoing E."/>
            <person name="Hot D."/>
            <person name="Moureu S."/>
        </authorList>
    </citation>
    <scope>NUCLEOTIDE SEQUENCE</scope>
    <source>
        <strain evidence="1">NRRL B-16295</strain>
    </source>
</reference>
<accession>A0ABY5ZAB0</accession>
<keyword evidence="2" id="KW-1185">Reference proteome</keyword>
<sequence length="46" mass="4698">MSTAHFQEFLVTDRSSPTPPAATLPVAADAAHRTGDALDVDGGFGV</sequence>
<evidence type="ECO:0000313" key="2">
    <source>
        <dbReference type="Proteomes" id="UP001058271"/>
    </source>
</evidence>
<evidence type="ECO:0000313" key="1">
    <source>
        <dbReference type="EMBL" id="UWZ39035.1"/>
    </source>
</evidence>
<protein>
    <submittedName>
        <fullName evidence="1">Uncharacterized protein</fullName>
    </submittedName>
</protein>
<dbReference type="EMBL" id="CP073721">
    <property type="protein sequence ID" value="UWZ39035.1"/>
    <property type="molecule type" value="Genomic_DNA"/>
</dbReference>
<dbReference type="RefSeq" id="WP_260728436.1">
    <property type="nucleotide sequence ID" value="NZ_BAAABS010000041.1"/>
</dbReference>
<dbReference type="Proteomes" id="UP001058271">
    <property type="component" value="Chromosome"/>
</dbReference>